<accession>A0ABC9WM70</accession>
<feature type="region of interest" description="Disordered" evidence="1">
    <location>
        <begin position="454"/>
        <end position="475"/>
    </location>
</feature>
<keyword evidence="3" id="KW-1185">Reference proteome</keyword>
<protein>
    <submittedName>
        <fullName evidence="2">Mitochondrial enolase superfamily member 1</fullName>
    </submittedName>
</protein>
<sequence>MDKEKAEVLNKFFASVFTGNLSSHTSQVDGLQGGHRGRKVPPTVKDQVHDHLRNLNIHKSMGPDEMHPRVLRELADAVAKPLFMIFEKSWQSGEVPGEWKKIMKQILLETMLKHMEDRDMIQDSRHGFTKGKSCLTNLVAFYDGVTTSVDKGRAMDIIYLDFYKALDMVPHNILLSGFEIYGFDGLTVQWMRNWLDGHIQRPAQENLIVRVCRDATRKAKARLEFSPARDVKDNKKGFFKYISSKRKTRENVGPLLNEVGALVMEDTEKVELLNAFFASVFTAKVDPQESEILEAGEKVWRKEDFPLVKEDQLILGVMSKHVEEKKVIRSGQHGFTKGKSCLTNLIAFCDDMTGWVDERRAVDVAYLDFSKAFGTLSHNILIGKLRKHGLDEWTVRVARNIERILTLHPKVGTVRGVHKQCWTEEEVELLQKVDKQFEGSKNINKLITEHIPSKTTKQISDKRRGLHKSPVKKRDKDLEWKQHLEKESEQLVGMGTREEGGLRSHYRRVIADWLSSEKLPILRGTFKKVIEGKEDPGILVDEAVVDCYSCLLMRSAELKVSQDRQHQVARKAGHSDPPKRWTKKRAVKRGQFLRFQRLFYLDRGKLAGIILDDVESLRCGIPLDEVHNVFKSRWELPGTFKGLGAFRSTGLADNSAFETMITAKEISKNIKEMKKAQEKAEFLPVEEK</sequence>
<proteinExistence type="predicted"/>
<dbReference type="PANTHER" id="PTHR33332">
    <property type="entry name" value="REVERSE TRANSCRIPTASE DOMAIN-CONTAINING PROTEIN"/>
    <property type="match status" value="1"/>
</dbReference>
<dbReference type="AlphaFoldDB" id="A0ABC9WM70"/>
<organism evidence="2 3">
    <name type="scientific">Grus japonensis</name>
    <name type="common">Japanese crane</name>
    <name type="synonym">Red-crowned crane</name>
    <dbReference type="NCBI Taxonomy" id="30415"/>
    <lineage>
        <taxon>Eukaryota</taxon>
        <taxon>Metazoa</taxon>
        <taxon>Chordata</taxon>
        <taxon>Craniata</taxon>
        <taxon>Vertebrata</taxon>
        <taxon>Euteleostomi</taxon>
        <taxon>Archelosauria</taxon>
        <taxon>Archosauria</taxon>
        <taxon>Dinosauria</taxon>
        <taxon>Saurischia</taxon>
        <taxon>Theropoda</taxon>
        <taxon>Coelurosauria</taxon>
        <taxon>Aves</taxon>
        <taxon>Neognathae</taxon>
        <taxon>Neoaves</taxon>
        <taxon>Gruiformes</taxon>
        <taxon>Gruidae</taxon>
        <taxon>Grus</taxon>
    </lineage>
</organism>
<dbReference type="Proteomes" id="UP001623348">
    <property type="component" value="Unassembled WGS sequence"/>
</dbReference>
<gene>
    <name evidence="2" type="ORF">GRJ2_001095900</name>
</gene>
<dbReference type="EMBL" id="BAAFJT010000003">
    <property type="protein sequence ID" value="GAB0186306.1"/>
    <property type="molecule type" value="Genomic_DNA"/>
</dbReference>
<reference evidence="2 3" key="1">
    <citation type="submission" date="2024-06" db="EMBL/GenBank/DDBJ databases">
        <title>The draft genome of Grus japonensis, version 3.</title>
        <authorList>
            <person name="Nabeshima K."/>
            <person name="Suzuki S."/>
            <person name="Onuma M."/>
        </authorList>
    </citation>
    <scope>NUCLEOTIDE SEQUENCE [LARGE SCALE GENOMIC DNA]</scope>
    <source>
        <strain evidence="2 3">451A</strain>
    </source>
</reference>
<evidence type="ECO:0000256" key="1">
    <source>
        <dbReference type="SAM" id="MobiDB-lite"/>
    </source>
</evidence>
<evidence type="ECO:0000313" key="2">
    <source>
        <dbReference type="EMBL" id="GAB0186306.1"/>
    </source>
</evidence>
<feature type="region of interest" description="Disordered" evidence="1">
    <location>
        <begin position="24"/>
        <end position="43"/>
    </location>
</feature>
<evidence type="ECO:0000313" key="3">
    <source>
        <dbReference type="Proteomes" id="UP001623348"/>
    </source>
</evidence>
<name>A0ABC9WM70_GRUJA</name>
<comment type="caution">
    <text evidence="2">The sequence shown here is derived from an EMBL/GenBank/DDBJ whole genome shotgun (WGS) entry which is preliminary data.</text>
</comment>